<keyword evidence="3" id="KW-1185">Reference proteome</keyword>
<dbReference type="InterPro" id="IPR036724">
    <property type="entry name" value="Cobalamin-bd_sf"/>
</dbReference>
<dbReference type="AlphaFoldDB" id="A0A327M5Y3"/>
<proteinExistence type="predicted"/>
<name>A0A327M5Y3_9PROT</name>
<dbReference type="Proteomes" id="UP000249065">
    <property type="component" value="Unassembled WGS sequence"/>
</dbReference>
<organism evidence="2 3">
    <name type="scientific">Roseicella frigidaeris</name>
    <dbReference type="NCBI Taxonomy" id="2230885"/>
    <lineage>
        <taxon>Bacteria</taxon>
        <taxon>Pseudomonadati</taxon>
        <taxon>Pseudomonadota</taxon>
        <taxon>Alphaproteobacteria</taxon>
        <taxon>Acetobacterales</taxon>
        <taxon>Roseomonadaceae</taxon>
        <taxon>Roseicella</taxon>
    </lineage>
</organism>
<sequence length="317" mass="34147">MVASTGRPGENHVIGDMPWRAAGLPAAKLAPTRPILLPELLPACSPILTPPGAADELRALLATAVQAEVVPRLLLRQSGQSTGLDDPGEDEEALPGPEDVVALVALVMTSDAATALCFVDTLRLRGVTLERLHLELLAPAARRLGLLWVEDLCSFADVTLGLGRLQQVLRQLSPAFLPPTRRRDLRRRAALLSMPGEHHTFGPTMVTEFFLRAGWDVWSELCSTEDELIDLVGGQWLAVLGLSVSCDDGIDRLPKMIHRVRRSSRNEAIGIMVGGRVFNENPGLAAQVGADATAQDGRQAALQAETLLALLAERDIR</sequence>
<dbReference type="GO" id="GO:0031419">
    <property type="term" value="F:cobalamin binding"/>
    <property type="evidence" value="ECO:0007669"/>
    <property type="project" value="InterPro"/>
</dbReference>
<dbReference type="SUPFAM" id="SSF52242">
    <property type="entry name" value="Cobalamin (vitamin B12)-binding domain"/>
    <property type="match status" value="1"/>
</dbReference>
<dbReference type="Gene3D" id="3.40.50.280">
    <property type="entry name" value="Cobalamin-binding domain"/>
    <property type="match status" value="1"/>
</dbReference>
<evidence type="ECO:0000259" key="1">
    <source>
        <dbReference type="Pfam" id="PF02310"/>
    </source>
</evidence>
<gene>
    <name evidence="2" type="ORF">DOO78_18040</name>
</gene>
<dbReference type="EMBL" id="QLIX01000015">
    <property type="protein sequence ID" value="RAI57692.1"/>
    <property type="molecule type" value="Genomic_DNA"/>
</dbReference>
<dbReference type="GO" id="GO:0046872">
    <property type="term" value="F:metal ion binding"/>
    <property type="evidence" value="ECO:0007669"/>
    <property type="project" value="InterPro"/>
</dbReference>
<comment type="caution">
    <text evidence="2">The sequence shown here is derived from an EMBL/GenBank/DDBJ whole genome shotgun (WGS) entry which is preliminary data.</text>
</comment>
<accession>A0A327M5Y3</accession>
<dbReference type="Pfam" id="PF02310">
    <property type="entry name" value="B12-binding"/>
    <property type="match status" value="1"/>
</dbReference>
<reference evidence="3" key="1">
    <citation type="submission" date="2018-06" db="EMBL/GenBank/DDBJ databases">
        <authorList>
            <person name="Khan S.A."/>
        </authorList>
    </citation>
    <scope>NUCLEOTIDE SEQUENCE [LARGE SCALE GENOMIC DNA]</scope>
    <source>
        <strain evidence="3">DB-1506</strain>
    </source>
</reference>
<evidence type="ECO:0000313" key="2">
    <source>
        <dbReference type="EMBL" id="RAI57692.1"/>
    </source>
</evidence>
<protein>
    <recommendedName>
        <fullName evidence="1">B12-binding domain-containing protein</fullName>
    </recommendedName>
</protein>
<dbReference type="InterPro" id="IPR006158">
    <property type="entry name" value="Cobalamin-bd"/>
</dbReference>
<evidence type="ECO:0000313" key="3">
    <source>
        <dbReference type="Proteomes" id="UP000249065"/>
    </source>
</evidence>
<feature type="domain" description="B12-binding" evidence="1">
    <location>
        <begin position="188"/>
        <end position="300"/>
    </location>
</feature>